<dbReference type="RefSeq" id="WP_126630731.1">
    <property type="nucleotide sequence ID" value="NZ_BIFT01000002.1"/>
</dbReference>
<evidence type="ECO:0000313" key="3">
    <source>
        <dbReference type="Proteomes" id="UP000287171"/>
    </source>
</evidence>
<dbReference type="Proteomes" id="UP000287171">
    <property type="component" value="Unassembled WGS sequence"/>
</dbReference>
<sequence>MTVENIDALVSILKTAGAYLILISGVLLFFMGPRIVYHVVHTTKENYGSKILFIRWGHLFVLEIIAGIFCYSALSILGWLTFIPLLQAGSIILGGALLISCLLSNYI</sequence>
<accession>A0A402BGY2</accession>
<evidence type="ECO:0000256" key="1">
    <source>
        <dbReference type="SAM" id="Phobius"/>
    </source>
</evidence>
<feature type="transmembrane region" description="Helical" evidence="1">
    <location>
        <begin position="86"/>
        <end position="106"/>
    </location>
</feature>
<keyword evidence="1" id="KW-0472">Membrane</keyword>
<gene>
    <name evidence="2" type="ORF">KDA_61550</name>
</gene>
<organism evidence="2 3">
    <name type="scientific">Dictyobacter alpinus</name>
    <dbReference type="NCBI Taxonomy" id="2014873"/>
    <lineage>
        <taxon>Bacteria</taxon>
        <taxon>Bacillati</taxon>
        <taxon>Chloroflexota</taxon>
        <taxon>Ktedonobacteria</taxon>
        <taxon>Ktedonobacterales</taxon>
        <taxon>Dictyobacteraceae</taxon>
        <taxon>Dictyobacter</taxon>
    </lineage>
</organism>
<keyword evidence="1" id="KW-0812">Transmembrane</keyword>
<feature type="transmembrane region" description="Helical" evidence="1">
    <location>
        <begin position="16"/>
        <end position="37"/>
    </location>
</feature>
<name>A0A402BGY2_9CHLR</name>
<reference evidence="3" key="1">
    <citation type="submission" date="2018-12" db="EMBL/GenBank/DDBJ databases">
        <title>Tengunoibacter tsumagoiensis gen. nov., sp. nov., Dictyobacter kobayashii sp. nov., D. alpinus sp. nov., and D. joshuensis sp. nov. and description of Dictyobacteraceae fam. nov. within the order Ktedonobacterales isolated from Tengu-no-mugimeshi.</title>
        <authorList>
            <person name="Wang C.M."/>
            <person name="Zheng Y."/>
            <person name="Sakai Y."/>
            <person name="Toyoda A."/>
            <person name="Minakuchi Y."/>
            <person name="Abe K."/>
            <person name="Yokota A."/>
            <person name="Yabe S."/>
        </authorList>
    </citation>
    <scope>NUCLEOTIDE SEQUENCE [LARGE SCALE GENOMIC DNA]</scope>
    <source>
        <strain evidence="3">Uno16</strain>
    </source>
</reference>
<dbReference type="AlphaFoldDB" id="A0A402BGY2"/>
<dbReference type="EMBL" id="BIFT01000002">
    <property type="protein sequence ID" value="GCE30671.1"/>
    <property type="molecule type" value="Genomic_DNA"/>
</dbReference>
<keyword evidence="1" id="KW-1133">Transmembrane helix</keyword>
<dbReference type="OrthoDB" id="9931871at2"/>
<evidence type="ECO:0000313" key="2">
    <source>
        <dbReference type="EMBL" id="GCE30671.1"/>
    </source>
</evidence>
<feature type="transmembrane region" description="Helical" evidence="1">
    <location>
        <begin position="58"/>
        <end position="80"/>
    </location>
</feature>
<comment type="caution">
    <text evidence="2">The sequence shown here is derived from an EMBL/GenBank/DDBJ whole genome shotgun (WGS) entry which is preliminary data.</text>
</comment>
<protein>
    <submittedName>
        <fullName evidence="2">Uncharacterized protein</fullName>
    </submittedName>
</protein>
<proteinExistence type="predicted"/>
<keyword evidence="3" id="KW-1185">Reference proteome</keyword>